<dbReference type="InterPro" id="IPR002201">
    <property type="entry name" value="Glyco_trans_9"/>
</dbReference>
<dbReference type="GO" id="GO:0009244">
    <property type="term" value="P:lipopolysaccharide core region biosynthetic process"/>
    <property type="evidence" value="ECO:0007669"/>
    <property type="project" value="TreeGrafter"/>
</dbReference>
<reference evidence="4" key="1">
    <citation type="submission" date="2016-08" db="EMBL/GenBank/DDBJ databases">
        <title>Complete genome sequence of the organohalide-respiring Epsilonproteobacterium Sulfurospirillum halorespirans.</title>
        <authorList>
            <person name="Goris T."/>
            <person name="Zimmermann J."/>
            <person name="Schenz B."/>
            <person name="Lemos M."/>
            <person name="Hackermueller J."/>
            <person name="Diekert G."/>
        </authorList>
    </citation>
    <scope>NUCLEOTIDE SEQUENCE [LARGE SCALE GENOMIC DNA]</scope>
    <source>
        <strain>DSM 13726</strain>
        <strain evidence="4">PCE-M2</strain>
    </source>
</reference>
<dbReference type="KEGG" id="shal:SHALO_2244"/>
<keyword evidence="1" id="KW-0328">Glycosyltransferase</keyword>
<dbReference type="InterPro" id="IPR051199">
    <property type="entry name" value="LPS_LOS_Heptosyltrfase"/>
</dbReference>
<evidence type="ECO:0000256" key="1">
    <source>
        <dbReference type="ARBA" id="ARBA00022676"/>
    </source>
</evidence>
<dbReference type="CDD" id="cd03789">
    <property type="entry name" value="GT9_LPS_heptosyltransferase"/>
    <property type="match status" value="1"/>
</dbReference>
<dbReference type="Gene3D" id="3.40.50.2000">
    <property type="entry name" value="Glycogen Phosphorylase B"/>
    <property type="match status" value="2"/>
</dbReference>
<proteinExistence type="predicted"/>
<dbReference type="Proteomes" id="UP000094609">
    <property type="component" value="Chromosome"/>
</dbReference>
<name>A0A1D7TLY5_9BACT</name>
<dbReference type="PANTHER" id="PTHR30160">
    <property type="entry name" value="TETRAACYLDISACCHARIDE 4'-KINASE-RELATED"/>
    <property type="match status" value="1"/>
</dbReference>
<keyword evidence="2 3" id="KW-0808">Transferase</keyword>
<evidence type="ECO:0000256" key="2">
    <source>
        <dbReference type="ARBA" id="ARBA00022679"/>
    </source>
</evidence>
<dbReference type="PANTHER" id="PTHR30160:SF1">
    <property type="entry name" value="LIPOPOLYSACCHARIDE 1,2-N-ACETYLGLUCOSAMINETRANSFERASE-RELATED"/>
    <property type="match status" value="1"/>
</dbReference>
<protein>
    <submittedName>
        <fullName evidence="3">Putative ADP-heptose-lps heptosyltransferase II</fullName>
    </submittedName>
</protein>
<dbReference type="GO" id="GO:0008713">
    <property type="term" value="F:ADP-heptose-lipopolysaccharide heptosyltransferase activity"/>
    <property type="evidence" value="ECO:0007669"/>
    <property type="project" value="TreeGrafter"/>
</dbReference>
<evidence type="ECO:0000313" key="3">
    <source>
        <dbReference type="EMBL" id="AOO66005.1"/>
    </source>
</evidence>
<dbReference type="Pfam" id="PF01075">
    <property type="entry name" value="Glyco_transf_9"/>
    <property type="match status" value="1"/>
</dbReference>
<dbReference type="SUPFAM" id="SSF53756">
    <property type="entry name" value="UDP-Glycosyltransferase/glycogen phosphorylase"/>
    <property type="match status" value="1"/>
</dbReference>
<sequence length="295" mass="33214">MNLAVIKFSALGDIAESLPVLRAFKQTPTIITSPLGKALLQDEFDDFMILSNKKALTLAKLIWKIRKQKFDWLIDLQNNDRSRLIDYLSNASRIANHDTIVLTQNINTILYEIAQKTSLVNPLDTTFVSKERSYIVLNCGSSPKWASKRLPAHKWHEISALLYERFHLPFILTGDASEKEYVEEILKSIVGEKKSVAGKTTLQDLKKILSEAFLTVSTDSGPMHLSAVQKTPTIGLFGPTNWIKAAPYGSWSTAVYDTHFYANATPPMKSLMEHDHYFDHISIDQALVTLSAYLV</sequence>
<accession>A0A1D7TLY5</accession>
<keyword evidence="4" id="KW-1185">Reference proteome</keyword>
<dbReference type="STRING" id="1193502.SHALO_2244"/>
<gene>
    <name evidence="3" type="ORF">SHALO_2244</name>
</gene>
<dbReference type="GO" id="GO:0005829">
    <property type="term" value="C:cytosol"/>
    <property type="evidence" value="ECO:0007669"/>
    <property type="project" value="TreeGrafter"/>
</dbReference>
<evidence type="ECO:0000313" key="4">
    <source>
        <dbReference type="Proteomes" id="UP000094609"/>
    </source>
</evidence>
<organism evidence="3 4">
    <name type="scientific">Sulfurospirillum halorespirans DSM 13726</name>
    <dbReference type="NCBI Taxonomy" id="1193502"/>
    <lineage>
        <taxon>Bacteria</taxon>
        <taxon>Pseudomonadati</taxon>
        <taxon>Campylobacterota</taxon>
        <taxon>Epsilonproteobacteria</taxon>
        <taxon>Campylobacterales</taxon>
        <taxon>Sulfurospirillaceae</taxon>
        <taxon>Sulfurospirillum</taxon>
    </lineage>
</organism>
<dbReference type="EMBL" id="CP017111">
    <property type="protein sequence ID" value="AOO66005.1"/>
    <property type="molecule type" value="Genomic_DNA"/>
</dbReference>
<dbReference type="AlphaFoldDB" id="A0A1D7TLY5"/>
<dbReference type="PATRIC" id="fig|1193502.14.peg.2272"/>
<dbReference type="RefSeq" id="WP_069478615.1">
    <property type="nucleotide sequence ID" value="NZ_CP017111.1"/>
</dbReference>